<keyword evidence="2" id="KW-1185">Reference proteome</keyword>
<dbReference type="AlphaFoldDB" id="A0A1H8NJ60"/>
<evidence type="ECO:0000313" key="2">
    <source>
        <dbReference type="Proteomes" id="UP000198893"/>
    </source>
</evidence>
<organism evidence="1 2">
    <name type="scientific">Salinihabitans flavidus</name>
    <dbReference type="NCBI Taxonomy" id="569882"/>
    <lineage>
        <taxon>Bacteria</taxon>
        <taxon>Pseudomonadati</taxon>
        <taxon>Pseudomonadota</taxon>
        <taxon>Alphaproteobacteria</taxon>
        <taxon>Rhodobacterales</taxon>
        <taxon>Roseobacteraceae</taxon>
        <taxon>Salinihabitans</taxon>
    </lineage>
</organism>
<evidence type="ECO:0000313" key="1">
    <source>
        <dbReference type="EMBL" id="SEO29602.1"/>
    </source>
</evidence>
<dbReference type="STRING" id="569882.SAMN04490248_103207"/>
<reference evidence="1 2" key="1">
    <citation type="submission" date="2016-10" db="EMBL/GenBank/DDBJ databases">
        <authorList>
            <person name="de Groot N.N."/>
        </authorList>
    </citation>
    <scope>NUCLEOTIDE SEQUENCE [LARGE SCALE GENOMIC DNA]</scope>
    <source>
        <strain evidence="1 2">DSM 27842</strain>
    </source>
</reference>
<dbReference type="EMBL" id="FODS01000003">
    <property type="protein sequence ID" value="SEO29602.1"/>
    <property type="molecule type" value="Genomic_DNA"/>
</dbReference>
<accession>A0A1H8NJ60</accession>
<protein>
    <submittedName>
        <fullName evidence="1">Uncharacterized protein</fullName>
    </submittedName>
</protein>
<dbReference type="Proteomes" id="UP000198893">
    <property type="component" value="Unassembled WGS sequence"/>
</dbReference>
<name>A0A1H8NJ60_9RHOB</name>
<sequence length="144" mass="16117">MRLLALVLLLPLCGCLGYSTYYKPGTPLREAETLETECEVSALRKAPVQIVRDVTPIYGKDKKGRTRIIGYDYDEYDVNAGLRARVTRQCMQRQGFERVSIPVCDSEALDARGYSVVRGTPPLDESICTMRTKQGRVLLRMGPG</sequence>
<dbReference type="RefSeq" id="WP_093115808.1">
    <property type="nucleotide sequence ID" value="NZ_FODS01000003.1"/>
</dbReference>
<proteinExistence type="predicted"/>
<dbReference type="OrthoDB" id="7274329at2"/>
<gene>
    <name evidence="1" type="ORF">SAMN04490248_103207</name>
</gene>